<dbReference type="OrthoDB" id="9805821at2"/>
<evidence type="ECO:0000256" key="1">
    <source>
        <dbReference type="ARBA" id="ARBA00005336"/>
    </source>
</evidence>
<name>A0A369IE78_9BACT</name>
<dbReference type="GO" id="GO:0046556">
    <property type="term" value="F:alpha-L-arabinofuranosidase activity"/>
    <property type="evidence" value="ECO:0007669"/>
    <property type="project" value="TreeGrafter"/>
</dbReference>
<dbReference type="EMBL" id="QPIW01000008">
    <property type="protein sequence ID" value="RDB05803.1"/>
    <property type="molecule type" value="Genomic_DNA"/>
</dbReference>
<proteinExistence type="inferred from homology"/>
<dbReference type="InterPro" id="IPR013783">
    <property type="entry name" value="Ig-like_fold"/>
</dbReference>
<dbReference type="Pfam" id="PF14310">
    <property type="entry name" value="Fn3-like"/>
    <property type="match status" value="1"/>
</dbReference>
<dbReference type="Pfam" id="PF01915">
    <property type="entry name" value="Glyco_hydro_3_C"/>
    <property type="match status" value="1"/>
</dbReference>
<comment type="caution">
    <text evidence="5">The sequence shown here is derived from an EMBL/GenBank/DDBJ whole genome shotgun (WGS) entry which is preliminary data.</text>
</comment>
<protein>
    <submittedName>
        <fullName evidence="5">Beta-glucosidase</fullName>
    </submittedName>
</protein>
<accession>A0A369IE78</accession>
<dbReference type="PRINTS" id="PR00133">
    <property type="entry name" value="GLHYDRLASE3"/>
</dbReference>
<keyword evidence="3" id="KW-0378">Hydrolase</keyword>
<reference evidence="5 6" key="1">
    <citation type="submission" date="2018-07" db="EMBL/GenBank/DDBJ databases">
        <title>Genome analysis of Runella aurantiaca.</title>
        <authorList>
            <person name="Yang X."/>
        </authorList>
    </citation>
    <scope>NUCLEOTIDE SEQUENCE [LARGE SCALE GENOMIC DNA]</scope>
    <source>
        <strain evidence="5 6">YX9</strain>
    </source>
</reference>
<dbReference type="Gene3D" id="3.20.20.300">
    <property type="entry name" value="Glycoside hydrolase, family 3, N-terminal domain"/>
    <property type="match status" value="1"/>
</dbReference>
<evidence type="ECO:0000256" key="3">
    <source>
        <dbReference type="ARBA" id="ARBA00022801"/>
    </source>
</evidence>
<dbReference type="InterPro" id="IPR036962">
    <property type="entry name" value="Glyco_hydro_3_N_sf"/>
</dbReference>
<dbReference type="AlphaFoldDB" id="A0A369IE78"/>
<evidence type="ECO:0000256" key="2">
    <source>
        <dbReference type="ARBA" id="ARBA00022729"/>
    </source>
</evidence>
<dbReference type="Pfam" id="PF00933">
    <property type="entry name" value="Glyco_hydro_3"/>
    <property type="match status" value="1"/>
</dbReference>
<dbReference type="InterPro" id="IPR044993">
    <property type="entry name" value="BXL"/>
</dbReference>
<dbReference type="Gene3D" id="2.60.40.10">
    <property type="entry name" value="Immunoglobulins"/>
    <property type="match status" value="1"/>
</dbReference>
<dbReference type="PANTHER" id="PTHR42721:SF3">
    <property type="entry name" value="BETA-D-XYLOSIDASE 5-RELATED"/>
    <property type="match status" value="1"/>
</dbReference>
<dbReference type="SMART" id="SM01217">
    <property type="entry name" value="Fn3_like"/>
    <property type="match status" value="1"/>
</dbReference>
<dbReference type="GO" id="GO:0009044">
    <property type="term" value="F:xylan 1,4-beta-xylosidase activity"/>
    <property type="evidence" value="ECO:0007669"/>
    <property type="project" value="InterPro"/>
</dbReference>
<dbReference type="InterPro" id="IPR002772">
    <property type="entry name" value="Glyco_hydro_3_C"/>
</dbReference>
<sequence length="730" mass="80711">MKNKIIVSFTLVFSGFIGLQAQQTYPFQNADLTIEQRVNNVLSLLTLEEKVAFILDYNAPRLNISSPGSAEGIHQALVKPPQMGAKPIPTTSFSQVYGMGATWNPELMKKAGNVMGYEARYATQNEKYKLASLMLWGPTTDLARDPRWGRNDESFSEDPFLVGTMATALTKGIQGDNPNYWMAGSLLKHFFANSNETTRARSSSDFNNRIMREYYAAPFQMTFIQGGAKSYMASYNAWNSVPMTVHPILKEVVAKEWGADWVISSDFLSIGHGVNQHKYFKTREEVVAAAIKVGMNQFLDFPGLIKVDLDKALAAELVTETDIDKAIRGKIKAALKLGLLDNSDKNPYKTIGINGESEPWNSEKHKAVALQVARESVVLLKNDKNTLPLNKENVKTIAVIGPHADSVLFDFYSGATPYAISVLQGLKNKLGSNVNVNFVPNNEYNAAVNAAKAADYVIVVIGNDPMCGTKNLGEAFNHDGSTKECLECGEGREGRDRQSLDLPAEDLAKEVFAVNPKTIVVLTSSFPYAINWSQAHVPAILHITHAAQEQGSAIADVLFGDYNPAGRLVQTWPKSLDQLPRMMDYDITNGRTYMYFRGEPLYHFGHGLSYTQFQYTNLKLSSATMPKTGSITVSADLKNTGSRDGDEVVQLYIQHPQSKVIRPVKALKGFQRVNLKAGETKKVTFMLNAESLAWWNDKISGWEVEEGSVKVLMGSSSQTIKLQNTFTVSK</sequence>
<dbReference type="Proteomes" id="UP000253141">
    <property type="component" value="Unassembled WGS sequence"/>
</dbReference>
<evidence type="ECO:0000313" key="5">
    <source>
        <dbReference type="EMBL" id="RDB05803.1"/>
    </source>
</evidence>
<dbReference type="GO" id="GO:0031222">
    <property type="term" value="P:arabinan catabolic process"/>
    <property type="evidence" value="ECO:0007669"/>
    <property type="project" value="TreeGrafter"/>
</dbReference>
<comment type="similarity">
    <text evidence="1">Belongs to the glycosyl hydrolase 3 family.</text>
</comment>
<dbReference type="InterPro" id="IPR026891">
    <property type="entry name" value="Fn3-like"/>
</dbReference>
<gene>
    <name evidence="5" type="ORF">DVG78_12520</name>
</gene>
<dbReference type="Gene3D" id="3.40.50.1700">
    <property type="entry name" value="Glycoside hydrolase family 3 C-terminal domain"/>
    <property type="match status" value="1"/>
</dbReference>
<dbReference type="PANTHER" id="PTHR42721">
    <property type="entry name" value="SUGAR HYDROLASE-RELATED"/>
    <property type="match status" value="1"/>
</dbReference>
<dbReference type="RefSeq" id="WP_114461406.1">
    <property type="nucleotide sequence ID" value="NZ_QPIW01000008.1"/>
</dbReference>
<dbReference type="InterPro" id="IPR036881">
    <property type="entry name" value="Glyco_hydro_3_C_sf"/>
</dbReference>
<keyword evidence="2" id="KW-0732">Signal</keyword>
<dbReference type="InterPro" id="IPR001764">
    <property type="entry name" value="Glyco_hydro_3_N"/>
</dbReference>
<keyword evidence="6" id="KW-1185">Reference proteome</keyword>
<dbReference type="GO" id="GO:0008422">
    <property type="term" value="F:beta-glucosidase activity"/>
    <property type="evidence" value="ECO:0007669"/>
    <property type="project" value="UniProtKB-ARBA"/>
</dbReference>
<organism evidence="5 6">
    <name type="scientific">Runella aurantiaca</name>
    <dbReference type="NCBI Taxonomy" id="2282308"/>
    <lineage>
        <taxon>Bacteria</taxon>
        <taxon>Pseudomonadati</taxon>
        <taxon>Bacteroidota</taxon>
        <taxon>Cytophagia</taxon>
        <taxon>Cytophagales</taxon>
        <taxon>Spirosomataceae</taxon>
        <taxon>Runella</taxon>
    </lineage>
</organism>
<dbReference type="GO" id="GO:0045493">
    <property type="term" value="P:xylan catabolic process"/>
    <property type="evidence" value="ECO:0007669"/>
    <property type="project" value="InterPro"/>
</dbReference>
<dbReference type="InterPro" id="IPR017853">
    <property type="entry name" value="GH"/>
</dbReference>
<feature type="domain" description="Fibronectin type III-like" evidence="4">
    <location>
        <begin position="647"/>
        <end position="717"/>
    </location>
</feature>
<evidence type="ECO:0000313" key="6">
    <source>
        <dbReference type="Proteomes" id="UP000253141"/>
    </source>
</evidence>
<dbReference type="SUPFAM" id="SSF51445">
    <property type="entry name" value="(Trans)glycosidases"/>
    <property type="match status" value="1"/>
</dbReference>
<dbReference type="FunFam" id="2.60.40.10:FF:000495">
    <property type="entry name" value="Periplasmic beta-glucosidase"/>
    <property type="match status" value="1"/>
</dbReference>
<evidence type="ECO:0000259" key="4">
    <source>
        <dbReference type="SMART" id="SM01217"/>
    </source>
</evidence>
<dbReference type="SUPFAM" id="SSF52279">
    <property type="entry name" value="Beta-D-glucan exohydrolase, C-terminal domain"/>
    <property type="match status" value="1"/>
</dbReference>